<sequence length="119" mass="13516">MTRYTGSCHCGAVRFEIEADPVETTSCDCSICAKKNARMIQVHESGFTLVAGEEFLSTYQWNMRIARHHFCARCGIYTFHRKRMAPDSYGINIYCLDGFDERALPHRRTEGAALSVAEE</sequence>
<dbReference type="AlphaFoldDB" id="A0A842HYW5"/>
<dbReference type="Gene3D" id="2.170.150.70">
    <property type="match status" value="1"/>
</dbReference>
<evidence type="ECO:0000313" key="6">
    <source>
        <dbReference type="Proteomes" id="UP000564378"/>
    </source>
</evidence>
<reference evidence="5 6" key="1">
    <citation type="submission" date="2020-08" db="EMBL/GenBank/DDBJ databases">
        <title>Draft genome sequence of Parasphingopyxis sp. GrpM-11.</title>
        <authorList>
            <person name="Oh J."/>
            <person name="Roh D.-H."/>
        </authorList>
    </citation>
    <scope>NUCLEOTIDE SEQUENCE [LARGE SCALE GENOMIC DNA]</scope>
    <source>
        <strain evidence="5 6">GrpM-11</strain>
    </source>
</reference>
<dbReference type="Proteomes" id="UP000564378">
    <property type="component" value="Unassembled WGS sequence"/>
</dbReference>
<gene>
    <name evidence="5" type="ORF">H6P80_10890</name>
</gene>
<organism evidence="5 6">
    <name type="scientific">Parasphingopyxis marina</name>
    <dbReference type="NCBI Taxonomy" id="2761622"/>
    <lineage>
        <taxon>Bacteria</taxon>
        <taxon>Pseudomonadati</taxon>
        <taxon>Pseudomonadota</taxon>
        <taxon>Alphaproteobacteria</taxon>
        <taxon>Sphingomonadales</taxon>
        <taxon>Sphingomonadaceae</taxon>
        <taxon>Parasphingopyxis</taxon>
    </lineage>
</organism>
<evidence type="ECO:0000256" key="2">
    <source>
        <dbReference type="ARBA" id="ARBA00022723"/>
    </source>
</evidence>
<protein>
    <submittedName>
        <fullName evidence="5">GFA family protein</fullName>
    </submittedName>
</protein>
<keyword evidence="6" id="KW-1185">Reference proteome</keyword>
<dbReference type="PANTHER" id="PTHR28620:SF1">
    <property type="entry name" value="CENP-V_GFA DOMAIN-CONTAINING PROTEIN"/>
    <property type="match status" value="1"/>
</dbReference>
<name>A0A842HYW5_9SPHN</name>
<comment type="caution">
    <text evidence="5">The sequence shown here is derived from an EMBL/GenBank/DDBJ whole genome shotgun (WGS) entry which is preliminary data.</text>
</comment>
<dbReference type="PROSITE" id="PS51891">
    <property type="entry name" value="CENP_V_GFA"/>
    <property type="match status" value="1"/>
</dbReference>
<comment type="similarity">
    <text evidence="1">Belongs to the Gfa family.</text>
</comment>
<dbReference type="InterPro" id="IPR006913">
    <property type="entry name" value="CENP-V/GFA"/>
</dbReference>
<evidence type="ECO:0000259" key="4">
    <source>
        <dbReference type="PROSITE" id="PS51891"/>
    </source>
</evidence>
<keyword evidence="2" id="KW-0479">Metal-binding</keyword>
<proteinExistence type="inferred from homology"/>
<dbReference type="GO" id="GO:0046872">
    <property type="term" value="F:metal ion binding"/>
    <property type="evidence" value="ECO:0007669"/>
    <property type="project" value="UniProtKB-KW"/>
</dbReference>
<dbReference type="PANTHER" id="PTHR28620">
    <property type="entry name" value="CENTROMERE PROTEIN V"/>
    <property type="match status" value="1"/>
</dbReference>
<keyword evidence="3" id="KW-0862">Zinc</keyword>
<feature type="domain" description="CENP-V/GFA" evidence="4">
    <location>
        <begin position="4"/>
        <end position="118"/>
    </location>
</feature>
<dbReference type="RefSeq" id="WP_185801403.1">
    <property type="nucleotide sequence ID" value="NZ_JACJVJ010000002.1"/>
</dbReference>
<dbReference type="InterPro" id="IPR011057">
    <property type="entry name" value="Mss4-like_sf"/>
</dbReference>
<dbReference type="SUPFAM" id="SSF51316">
    <property type="entry name" value="Mss4-like"/>
    <property type="match status" value="1"/>
</dbReference>
<dbReference type="GO" id="GO:0016846">
    <property type="term" value="F:carbon-sulfur lyase activity"/>
    <property type="evidence" value="ECO:0007669"/>
    <property type="project" value="InterPro"/>
</dbReference>
<dbReference type="Pfam" id="PF04828">
    <property type="entry name" value="GFA"/>
    <property type="match status" value="1"/>
</dbReference>
<evidence type="ECO:0000256" key="1">
    <source>
        <dbReference type="ARBA" id="ARBA00005495"/>
    </source>
</evidence>
<accession>A0A842HYW5</accession>
<dbReference type="InterPro" id="IPR052355">
    <property type="entry name" value="CENP-V-like"/>
</dbReference>
<dbReference type="EMBL" id="JACJVJ010000002">
    <property type="protein sequence ID" value="MBC2778122.1"/>
    <property type="molecule type" value="Genomic_DNA"/>
</dbReference>
<evidence type="ECO:0000313" key="5">
    <source>
        <dbReference type="EMBL" id="MBC2778122.1"/>
    </source>
</evidence>
<evidence type="ECO:0000256" key="3">
    <source>
        <dbReference type="ARBA" id="ARBA00022833"/>
    </source>
</evidence>